<dbReference type="Proteomes" id="UP000304840">
    <property type="component" value="Chromosome"/>
</dbReference>
<evidence type="ECO:0000259" key="1">
    <source>
        <dbReference type="Pfam" id="PF14491"/>
    </source>
</evidence>
<reference evidence="3" key="1">
    <citation type="submission" date="2016-03" db="EMBL/GenBank/DDBJ databases">
        <title>Flavobacterium columnare strain B185, complete genome.</title>
        <authorList>
            <person name="Sundberg L.-R."/>
            <person name="Papponen P."/>
            <person name="Laanto E."/>
        </authorList>
    </citation>
    <scope>NUCLEOTIDE SEQUENCE [LARGE SCALE GENOMIC DNA]</scope>
    <source>
        <strain evidence="3">B185</strain>
    </source>
</reference>
<reference evidence="2 3" key="2">
    <citation type="submission" date="2019-05" db="EMBL/GenBank/DDBJ databases">
        <authorList>
            <person name="Ravantti J.J."/>
        </authorList>
    </citation>
    <scope>NUCLEOTIDE SEQUENCE [LARGE SCALE GENOMIC DNA]</scope>
    <source>
        <strain evidence="2 3">B185</strain>
    </source>
</reference>
<dbReference type="EMBL" id="CP010992">
    <property type="protein sequence ID" value="AMO20052.1"/>
    <property type="molecule type" value="Genomic_DNA"/>
</dbReference>
<name>A0AAI8GB32_9FLAO</name>
<sequence length="302" mass="35936">MNLSVDDLRNSRGESVVAFTEFANSTRALPNHLFCFFEGKDNLYYVPRIKKYTNHYHPIKCGGRSKVFEVYELIKNKEVYTRYKKAFFIDRDFNEPLQELNPPVFETPCYSIENLYVSSSVFKEILINEFNLSATTNPLHNKYLDLYEKRQEEFHNSVLLFNAWYSCLIDIRNSQRIQTGVELKNKFPKGLINFDLTEISYNYDLEKIKEMFPRALKLDLFHFNSKINYFQSCNKEKIFRGKYELEFLLEFIRLMVIDLKKDNREIEFSFNDALNNDRAIAVFSNYAETPESLNLYIQKVIN</sequence>
<proteinExistence type="predicted"/>
<accession>A0AAI8GB32</accession>
<dbReference type="AlphaFoldDB" id="A0AAI8GB32"/>
<dbReference type="RefSeq" id="WP_138425212.1">
    <property type="nucleotide sequence ID" value="NZ_CP010992.1"/>
</dbReference>
<protein>
    <submittedName>
        <fullName evidence="2">DUF4435 domain-containing protein</fullName>
    </submittedName>
</protein>
<gene>
    <name evidence="2" type="ORF">UN65_06505</name>
</gene>
<feature type="domain" description="DUF4435" evidence="1">
    <location>
        <begin position="32"/>
        <end position="263"/>
    </location>
</feature>
<organism evidence="2 3">
    <name type="scientific">Flavobacterium columnare</name>
    <dbReference type="NCBI Taxonomy" id="996"/>
    <lineage>
        <taxon>Bacteria</taxon>
        <taxon>Pseudomonadati</taxon>
        <taxon>Bacteroidota</taxon>
        <taxon>Flavobacteriia</taxon>
        <taxon>Flavobacteriales</taxon>
        <taxon>Flavobacteriaceae</taxon>
        <taxon>Flavobacterium</taxon>
    </lineage>
</organism>
<dbReference type="InterPro" id="IPR029492">
    <property type="entry name" value="DUF4435"/>
</dbReference>
<evidence type="ECO:0000313" key="2">
    <source>
        <dbReference type="EMBL" id="AMO20052.1"/>
    </source>
</evidence>
<evidence type="ECO:0000313" key="3">
    <source>
        <dbReference type="Proteomes" id="UP000304840"/>
    </source>
</evidence>
<dbReference type="Pfam" id="PF14491">
    <property type="entry name" value="DUF4435"/>
    <property type="match status" value="1"/>
</dbReference>